<feature type="non-terminal residue" evidence="6">
    <location>
        <position position="1"/>
    </location>
</feature>
<accession>A0ABN8IHV1</accession>
<organism evidence="6 7">
    <name type="scientific">Iphiclides podalirius</name>
    <name type="common">scarce swallowtail</name>
    <dbReference type="NCBI Taxonomy" id="110791"/>
    <lineage>
        <taxon>Eukaryota</taxon>
        <taxon>Metazoa</taxon>
        <taxon>Ecdysozoa</taxon>
        <taxon>Arthropoda</taxon>
        <taxon>Hexapoda</taxon>
        <taxon>Insecta</taxon>
        <taxon>Pterygota</taxon>
        <taxon>Neoptera</taxon>
        <taxon>Endopterygota</taxon>
        <taxon>Lepidoptera</taxon>
        <taxon>Glossata</taxon>
        <taxon>Ditrysia</taxon>
        <taxon>Papilionoidea</taxon>
        <taxon>Papilionidae</taxon>
        <taxon>Papilioninae</taxon>
        <taxon>Iphiclides</taxon>
    </lineage>
</organism>
<dbReference type="InterPro" id="IPR005828">
    <property type="entry name" value="MFS_sugar_transport-like"/>
</dbReference>
<name>A0ABN8IHV1_9NEOP</name>
<dbReference type="Gene3D" id="1.20.1250.20">
    <property type="entry name" value="MFS general substrate transporter like domains"/>
    <property type="match status" value="1"/>
</dbReference>
<reference evidence="6" key="1">
    <citation type="submission" date="2022-03" db="EMBL/GenBank/DDBJ databases">
        <authorList>
            <person name="Martin H S."/>
        </authorList>
    </citation>
    <scope>NUCLEOTIDE SEQUENCE</scope>
</reference>
<evidence type="ECO:0000313" key="7">
    <source>
        <dbReference type="Proteomes" id="UP000837857"/>
    </source>
</evidence>
<dbReference type="EMBL" id="OW152836">
    <property type="protein sequence ID" value="CAH2057428.1"/>
    <property type="molecule type" value="Genomic_DNA"/>
</dbReference>
<proteinExistence type="predicted"/>
<evidence type="ECO:0000256" key="4">
    <source>
        <dbReference type="ARBA" id="ARBA00023136"/>
    </source>
</evidence>
<feature type="transmembrane region" description="Helical" evidence="5">
    <location>
        <begin position="197"/>
        <end position="221"/>
    </location>
</feature>
<sequence>MMSWTRELDEAAVLVTSKGRWHVLLFYLLCGLAAIPTSFLVFSQVFTNATPQHWCAPPHELGGLQLSEDLLRNLTVPELDGVYESCVGYAVDSRAVFAALRDYVEEKTEILHEDGVLKMIKTHRLVPAEGVEERKRQISHIVDAITLIRSKPTACLNGWRFSSEQYTRTLVTEYSLLMIYLEVPLAIAASFPTSYPAYIGIRMVSGLFFPAMYQLPFILALELMPPAQRTNAGIVVGMLFAAGMSLLALIAYVARDWFHLSLATSLPFVFLYAYYWLIPESPRWLAGRDRTVEAEKVLRAIAKKNGIDLHAGFSFGDSQKPQY</sequence>
<keyword evidence="4 5" id="KW-0472">Membrane</keyword>
<protein>
    <submittedName>
        <fullName evidence="6">Uncharacterized protein</fullName>
    </submittedName>
</protein>
<feature type="transmembrane region" description="Helical" evidence="5">
    <location>
        <begin position="260"/>
        <end position="278"/>
    </location>
</feature>
<evidence type="ECO:0000313" key="6">
    <source>
        <dbReference type="EMBL" id="CAH2057428.1"/>
    </source>
</evidence>
<evidence type="ECO:0000256" key="5">
    <source>
        <dbReference type="SAM" id="Phobius"/>
    </source>
</evidence>
<keyword evidence="7" id="KW-1185">Reference proteome</keyword>
<dbReference type="Proteomes" id="UP000837857">
    <property type="component" value="Chromosome 24"/>
</dbReference>
<evidence type="ECO:0000256" key="3">
    <source>
        <dbReference type="ARBA" id="ARBA00022989"/>
    </source>
</evidence>
<gene>
    <name evidence="6" type="ORF">IPOD504_LOCUS10229</name>
</gene>
<evidence type="ECO:0000256" key="2">
    <source>
        <dbReference type="ARBA" id="ARBA00022692"/>
    </source>
</evidence>
<feature type="transmembrane region" description="Helical" evidence="5">
    <location>
        <begin position="20"/>
        <end position="42"/>
    </location>
</feature>
<dbReference type="SUPFAM" id="SSF103473">
    <property type="entry name" value="MFS general substrate transporter"/>
    <property type="match status" value="1"/>
</dbReference>
<evidence type="ECO:0000256" key="1">
    <source>
        <dbReference type="ARBA" id="ARBA00004141"/>
    </source>
</evidence>
<feature type="transmembrane region" description="Helical" evidence="5">
    <location>
        <begin position="233"/>
        <end position="254"/>
    </location>
</feature>
<feature type="transmembrane region" description="Helical" evidence="5">
    <location>
        <begin position="170"/>
        <end position="191"/>
    </location>
</feature>
<dbReference type="PANTHER" id="PTHR24064">
    <property type="entry name" value="SOLUTE CARRIER FAMILY 22 MEMBER"/>
    <property type="match status" value="1"/>
</dbReference>
<keyword evidence="2 5" id="KW-0812">Transmembrane</keyword>
<dbReference type="Pfam" id="PF00083">
    <property type="entry name" value="Sugar_tr"/>
    <property type="match status" value="1"/>
</dbReference>
<dbReference type="InterPro" id="IPR036259">
    <property type="entry name" value="MFS_trans_sf"/>
</dbReference>
<comment type="subcellular location">
    <subcellularLocation>
        <location evidence="1">Membrane</location>
        <topology evidence="1">Multi-pass membrane protein</topology>
    </subcellularLocation>
</comment>
<keyword evidence="3 5" id="KW-1133">Transmembrane helix</keyword>